<keyword evidence="4" id="KW-0560">Oxidoreductase</keyword>
<keyword evidence="3" id="KW-0274">FAD</keyword>
<dbReference type="PRINTS" id="PR00368">
    <property type="entry name" value="FADPNR"/>
</dbReference>
<evidence type="ECO:0000313" key="8">
    <source>
        <dbReference type="Proteomes" id="UP001601992"/>
    </source>
</evidence>
<evidence type="ECO:0000313" key="7">
    <source>
        <dbReference type="EMBL" id="MFF3566490.1"/>
    </source>
</evidence>
<feature type="domain" description="Reductase C-terminal" evidence="6">
    <location>
        <begin position="318"/>
        <end position="400"/>
    </location>
</feature>
<dbReference type="EMBL" id="JBIAQY010000001">
    <property type="protein sequence ID" value="MFF3566490.1"/>
    <property type="molecule type" value="Genomic_DNA"/>
</dbReference>
<keyword evidence="8" id="KW-1185">Reference proteome</keyword>
<evidence type="ECO:0000256" key="3">
    <source>
        <dbReference type="ARBA" id="ARBA00022827"/>
    </source>
</evidence>
<gene>
    <name evidence="7" type="ORF">ACFYXQ_01765</name>
</gene>
<dbReference type="InterPro" id="IPR016156">
    <property type="entry name" value="FAD/NAD-linked_Rdtase_dimer_sf"/>
</dbReference>
<accession>A0ABW6RR50</accession>
<dbReference type="Pfam" id="PF07992">
    <property type="entry name" value="Pyr_redox_2"/>
    <property type="match status" value="1"/>
</dbReference>
<comment type="cofactor">
    <cofactor evidence="1">
        <name>FAD</name>
        <dbReference type="ChEBI" id="CHEBI:57692"/>
    </cofactor>
</comment>
<dbReference type="PRINTS" id="PR00411">
    <property type="entry name" value="PNDRDTASEI"/>
</dbReference>
<dbReference type="PANTHER" id="PTHR43557:SF2">
    <property type="entry name" value="RIESKE DOMAIN-CONTAINING PROTEIN-RELATED"/>
    <property type="match status" value="1"/>
</dbReference>
<dbReference type="Pfam" id="PF14759">
    <property type="entry name" value="Reductase_C"/>
    <property type="match status" value="1"/>
</dbReference>
<dbReference type="InterPro" id="IPR036188">
    <property type="entry name" value="FAD/NAD-bd_sf"/>
</dbReference>
<feature type="domain" description="FAD/NAD(P)-binding" evidence="5">
    <location>
        <begin position="4"/>
        <end position="299"/>
    </location>
</feature>
<dbReference type="PANTHER" id="PTHR43557">
    <property type="entry name" value="APOPTOSIS-INDUCING FACTOR 1"/>
    <property type="match status" value="1"/>
</dbReference>
<evidence type="ECO:0000259" key="5">
    <source>
        <dbReference type="Pfam" id="PF07992"/>
    </source>
</evidence>
<dbReference type="SUPFAM" id="SSF55424">
    <property type="entry name" value="FAD/NAD-linked reductases, dimerisation (C-terminal) domain"/>
    <property type="match status" value="1"/>
</dbReference>
<dbReference type="InterPro" id="IPR028202">
    <property type="entry name" value="Reductase_C"/>
</dbReference>
<dbReference type="InterPro" id="IPR050446">
    <property type="entry name" value="FAD-oxidoreductase/Apoptosis"/>
</dbReference>
<evidence type="ECO:0000256" key="4">
    <source>
        <dbReference type="ARBA" id="ARBA00023002"/>
    </source>
</evidence>
<dbReference type="Gene3D" id="3.50.50.60">
    <property type="entry name" value="FAD/NAD(P)-binding domain"/>
    <property type="match status" value="2"/>
</dbReference>
<evidence type="ECO:0000259" key="6">
    <source>
        <dbReference type="Pfam" id="PF14759"/>
    </source>
</evidence>
<keyword evidence="2" id="KW-0285">Flavoprotein</keyword>
<name>A0ABW6RR50_9NOCA</name>
<proteinExistence type="predicted"/>
<protein>
    <submittedName>
        <fullName evidence="7">NAD(P)/FAD-dependent oxidoreductase</fullName>
    </submittedName>
</protein>
<dbReference type="Gene3D" id="3.30.390.30">
    <property type="match status" value="1"/>
</dbReference>
<evidence type="ECO:0000256" key="1">
    <source>
        <dbReference type="ARBA" id="ARBA00001974"/>
    </source>
</evidence>
<sequence length="410" mass="43532">MTDRIVIAGAGAAGATAARTLRAEGCTGRIVLVGAEHHAPYRRPMVSKDLLAGTREIDRCLLEPEKSWAERDIELRVATRVADIDTGRRRLWLSTGEPLDYDALLLATGARARRLEQHPPVRVRSLRGVADIAPLRAAIEHGPLLIIGAGLVGLEVAATARGLGAQVRILHAGAAPLDRTVPPEISALVRDLHAEHEVQIENDVRLAELEQIDSRGVVATATDGRTWTACSALVAIGAVPDTALARTAGIAVDNGILVDEQYRTSAAGIYAAGDVANRFNPLLGRHERGEHWNSALAEGKAAAKSLLGQQITEVDIPWGWSTQFGVNLQFAGWTSAYDELIVRGSLDARDFTALALRDGALVGAVSIGRPRDIRAARDLIATGAARTPAAWADESTDLADPARISVPAVS</sequence>
<dbReference type="InterPro" id="IPR023753">
    <property type="entry name" value="FAD/NAD-binding_dom"/>
</dbReference>
<reference evidence="7 8" key="1">
    <citation type="submission" date="2024-10" db="EMBL/GenBank/DDBJ databases">
        <title>The Natural Products Discovery Center: Release of the First 8490 Sequenced Strains for Exploring Actinobacteria Biosynthetic Diversity.</title>
        <authorList>
            <person name="Kalkreuter E."/>
            <person name="Kautsar S.A."/>
            <person name="Yang D."/>
            <person name="Bader C.D."/>
            <person name="Teijaro C.N."/>
            <person name="Fluegel L."/>
            <person name="Davis C.M."/>
            <person name="Simpson J.R."/>
            <person name="Lauterbach L."/>
            <person name="Steele A.D."/>
            <person name="Gui C."/>
            <person name="Meng S."/>
            <person name="Li G."/>
            <person name="Viehrig K."/>
            <person name="Ye F."/>
            <person name="Su P."/>
            <person name="Kiefer A.F."/>
            <person name="Nichols A."/>
            <person name="Cepeda A.J."/>
            <person name="Yan W."/>
            <person name="Fan B."/>
            <person name="Jiang Y."/>
            <person name="Adhikari A."/>
            <person name="Zheng C.-J."/>
            <person name="Schuster L."/>
            <person name="Cowan T.M."/>
            <person name="Smanski M.J."/>
            <person name="Chevrette M.G."/>
            <person name="De Carvalho L.P.S."/>
            <person name="Shen B."/>
        </authorList>
    </citation>
    <scope>NUCLEOTIDE SEQUENCE [LARGE SCALE GENOMIC DNA]</scope>
    <source>
        <strain evidence="7 8">NPDC002593</strain>
    </source>
</reference>
<comment type="caution">
    <text evidence="7">The sequence shown here is derived from an EMBL/GenBank/DDBJ whole genome shotgun (WGS) entry which is preliminary data.</text>
</comment>
<dbReference type="RefSeq" id="WP_040827933.1">
    <property type="nucleotide sequence ID" value="NZ_JBIAQY010000001.1"/>
</dbReference>
<dbReference type="Proteomes" id="UP001601992">
    <property type="component" value="Unassembled WGS sequence"/>
</dbReference>
<organism evidence="7 8">
    <name type="scientific">Nocardia jiangxiensis</name>
    <dbReference type="NCBI Taxonomy" id="282685"/>
    <lineage>
        <taxon>Bacteria</taxon>
        <taxon>Bacillati</taxon>
        <taxon>Actinomycetota</taxon>
        <taxon>Actinomycetes</taxon>
        <taxon>Mycobacteriales</taxon>
        <taxon>Nocardiaceae</taxon>
        <taxon>Nocardia</taxon>
    </lineage>
</organism>
<dbReference type="SUPFAM" id="SSF51905">
    <property type="entry name" value="FAD/NAD(P)-binding domain"/>
    <property type="match status" value="1"/>
</dbReference>
<evidence type="ECO:0000256" key="2">
    <source>
        <dbReference type="ARBA" id="ARBA00022630"/>
    </source>
</evidence>